<dbReference type="InterPro" id="IPR007527">
    <property type="entry name" value="Znf_SWIM"/>
</dbReference>
<protein>
    <submittedName>
        <fullName evidence="3">SWIM zinc finger</fullName>
    </submittedName>
</protein>
<evidence type="ECO:0000256" key="1">
    <source>
        <dbReference type="PROSITE-ProRule" id="PRU00325"/>
    </source>
</evidence>
<feature type="domain" description="SWIM-type" evidence="2">
    <location>
        <begin position="153"/>
        <end position="183"/>
    </location>
</feature>
<organism evidence="3 4">
    <name type="scientific">Noviherbaspirillum suwonense</name>
    <dbReference type="NCBI Taxonomy" id="1224511"/>
    <lineage>
        <taxon>Bacteria</taxon>
        <taxon>Pseudomonadati</taxon>
        <taxon>Pseudomonadota</taxon>
        <taxon>Betaproteobacteria</taxon>
        <taxon>Burkholderiales</taxon>
        <taxon>Oxalobacteraceae</taxon>
        <taxon>Noviherbaspirillum</taxon>
    </lineage>
</organism>
<keyword evidence="1" id="KW-0863">Zinc-finger</keyword>
<keyword evidence="1" id="KW-0862">Zinc</keyword>
<reference evidence="3 4" key="1">
    <citation type="submission" date="2017-05" db="EMBL/GenBank/DDBJ databases">
        <authorList>
            <person name="Varghese N."/>
            <person name="Submissions S."/>
        </authorList>
    </citation>
    <scope>NUCLEOTIDE SEQUENCE [LARGE SCALE GENOMIC DNA]</scope>
    <source>
        <strain evidence="3 4">DSM 26001</strain>
    </source>
</reference>
<evidence type="ECO:0000313" key="3">
    <source>
        <dbReference type="EMBL" id="SMP45822.1"/>
    </source>
</evidence>
<dbReference type="Pfam" id="PF04434">
    <property type="entry name" value="SWIM"/>
    <property type="match status" value="1"/>
</dbReference>
<keyword evidence="4" id="KW-1185">Reference proteome</keyword>
<name>A0ABY1PSL5_9BURK</name>
<accession>A0ABY1PSL5</accession>
<sequence length="257" mass="27736">MGRHYDNYWPPYIPVSERREQARAALASLKKKGVDCQPVAVEGRAIARTFWGIKWCRNLEAYSDFANRLPRGRSCVRHGAVLDLQIGPGAIDALVSGAAVYKVRIAIEPLPERDWKAILDECAGKVATLVELLQGRLSDSVMEVVTRPGSGLFPTPKQIDFRCSCPDDAFMCKHVAAALYAAGNRLDSQPELLFLLRHVDPQELIRQAGSGPAADASAASDAAAAGLADADLSALFGIEIDAPPPPAKPPRRTRAKG</sequence>
<dbReference type="PROSITE" id="PS50966">
    <property type="entry name" value="ZF_SWIM"/>
    <property type="match status" value="1"/>
</dbReference>
<dbReference type="PANTHER" id="PTHR38133:SF1">
    <property type="entry name" value="SLR1429 PROTEIN"/>
    <property type="match status" value="1"/>
</dbReference>
<proteinExistence type="predicted"/>
<dbReference type="PANTHER" id="PTHR38133">
    <property type="entry name" value="SLR1429 PROTEIN"/>
    <property type="match status" value="1"/>
</dbReference>
<comment type="caution">
    <text evidence="3">The sequence shown here is derived from an EMBL/GenBank/DDBJ whole genome shotgun (WGS) entry which is preliminary data.</text>
</comment>
<evidence type="ECO:0000259" key="2">
    <source>
        <dbReference type="PROSITE" id="PS50966"/>
    </source>
</evidence>
<evidence type="ECO:0000313" key="4">
    <source>
        <dbReference type="Proteomes" id="UP001158049"/>
    </source>
</evidence>
<dbReference type="Proteomes" id="UP001158049">
    <property type="component" value="Unassembled WGS sequence"/>
</dbReference>
<gene>
    <name evidence="3" type="ORF">SAMN06295970_101573</name>
</gene>
<keyword evidence="1" id="KW-0479">Metal-binding</keyword>
<dbReference type="EMBL" id="FXUL01000001">
    <property type="protein sequence ID" value="SMP45822.1"/>
    <property type="molecule type" value="Genomic_DNA"/>
</dbReference>
<dbReference type="RefSeq" id="WP_283440715.1">
    <property type="nucleotide sequence ID" value="NZ_FXUL01000001.1"/>
</dbReference>